<reference evidence="3 4" key="1">
    <citation type="submission" date="2020-07" db="EMBL/GenBank/DDBJ databases">
        <title>Sequencing the genomes of 1000 actinobacteria strains.</title>
        <authorList>
            <person name="Klenk H.-P."/>
        </authorList>
    </citation>
    <scope>NUCLEOTIDE SEQUENCE [LARGE SCALE GENOMIC DNA]</scope>
    <source>
        <strain evidence="3 4">DSM 44442</strain>
    </source>
</reference>
<evidence type="ECO:0000313" key="4">
    <source>
        <dbReference type="Proteomes" id="UP000572051"/>
    </source>
</evidence>
<evidence type="ECO:0000256" key="1">
    <source>
        <dbReference type="SAM" id="MobiDB-lite"/>
    </source>
</evidence>
<dbReference type="Gene3D" id="1.10.10.2120">
    <property type="match status" value="1"/>
</dbReference>
<name>A0A7Z0JDZ2_9ACTN</name>
<feature type="domain" description="Peptidase C45 hydrolase" evidence="2">
    <location>
        <begin position="138"/>
        <end position="321"/>
    </location>
</feature>
<dbReference type="AlphaFoldDB" id="A0A7Z0JDZ2"/>
<sequence>MGAPHTPSTGLPLVEVSGGPHERGLAHGSAAQPQIRAALEFYERAFDQQTGLSWGGVLDRARGWLPACRDFDADLVTEMAGIAEGAGVDPLDVLALNVRGEIIYDSTFNGMATDTATDERDAADGCTSFALAEGATGDGHVYAGQNWDWRHGTKDTVVMLRVVQPPRPTLVMQVEAGQVGRHGANSAGIALNANGLGGRFGAVTGIPQTLIRRRVLDSARLTDALDVLLRTRAHIASNALLTHRSGYAIDVETTPGPCQWMYPDDEGLLVHGNHYQAGVPPQLADDYRPISSDSLVRVPRARRGLRAVRRAHTTDAVRKSVREAMSDHLGHPESLCTHPDPAAPEVRQWATVLSSLVDLTSGEYLVAAGNPCEHDFTPVPWNLYDGPGGDR</sequence>
<protein>
    <submittedName>
        <fullName evidence="3">Isopenicillin-N N-acyltransferase-like protein</fullName>
    </submittedName>
</protein>
<comment type="caution">
    <text evidence="3">The sequence shown here is derived from an EMBL/GenBank/DDBJ whole genome shotgun (WGS) entry which is preliminary data.</text>
</comment>
<dbReference type="Gene3D" id="3.60.60.10">
    <property type="entry name" value="Penicillin V Acylase, Chain A"/>
    <property type="match status" value="1"/>
</dbReference>
<keyword evidence="3" id="KW-0012">Acyltransferase</keyword>
<dbReference type="Pfam" id="PF03417">
    <property type="entry name" value="AAT"/>
    <property type="match status" value="1"/>
</dbReference>
<dbReference type="EMBL" id="JACCFS010000001">
    <property type="protein sequence ID" value="NYJ38010.1"/>
    <property type="molecule type" value="Genomic_DNA"/>
</dbReference>
<dbReference type="InterPro" id="IPR047801">
    <property type="entry name" value="Peptidase_C45"/>
</dbReference>
<keyword evidence="3" id="KW-0808">Transferase</keyword>
<dbReference type="RefSeq" id="WP_179829196.1">
    <property type="nucleotide sequence ID" value="NZ_JACCFS010000001.1"/>
</dbReference>
<dbReference type="GO" id="GO:0016746">
    <property type="term" value="F:acyltransferase activity"/>
    <property type="evidence" value="ECO:0007669"/>
    <property type="project" value="UniProtKB-KW"/>
</dbReference>
<dbReference type="PANTHER" id="PTHR34180">
    <property type="entry name" value="PEPTIDASE C45"/>
    <property type="match status" value="1"/>
</dbReference>
<dbReference type="PANTHER" id="PTHR34180:SF1">
    <property type="entry name" value="BETA-ALANYL-DOPAMINE_CARCININE HYDROLASE"/>
    <property type="match status" value="1"/>
</dbReference>
<accession>A0A7Z0JDZ2</accession>
<dbReference type="InterPro" id="IPR005079">
    <property type="entry name" value="Peptidase_C45_hydrolase"/>
</dbReference>
<evidence type="ECO:0000313" key="3">
    <source>
        <dbReference type="EMBL" id="NYJ38010.1"/>
    </source>
</evidence>
<gene>
    <name evidence="3" type="ORF">HNR10_005891</name>
</gene>
<dbReference type="Proteomes" id="UP000572051">
    <property type="component" value="Unassembled WGS sequence"/>
</dbReference>
<proteinExistence type="predicted"/>
<organism evidence="3 4">
    <name type="scientific">Nocardiopsis aegyptia</name>
    <dbReference type="NCBI Taxonomy" id="220378"/>
    <lineage>
        <taxon>Bacteria</taxon>
        <taxon>Bacillati</taxon>
        <taxon>Actinomycetota</taxon>
        <taxon>Actinomycetes</taxon>
        <taxon>Streptosporangiales</taxon>
        <taxon>Nocardiopsidaceae</taxon>
        <taxon>Nocardiopsis</taxon>
    </lineage>
</organism>
<feature type="region of interest" description="Disordered" evidence="1">
    <location>
        <begin position="1"/>
        <end position="29"/>
    </location>
</feature>
<dbReference type="NCBIfam" id="NF040521">
    <property type="entry name" value="C45_proenzyme"/>
    <property type="match status" value="1"/>
</dbReference>
<evidence type="ECO:0000259" key="2">
    <source>
        <dbReference type="Pfam" id="PF03417"/>
    </source>
</evidence>
<dbReference type="InterPro" id="IPR047794">
    <property type="entry name" value="C45_proenzyme-like"/>
</dbReference>
<keyword evidence="4" id="KW-1185">Reference proteome</keyword>